<evidence type="ECO:0000313" key="2">
    <source>
        <dbReference type="EMBL" id="AEB94239.1"/>
    </source>
</evidence>
<proteinExistence type="predicted"/>
<dbReference type="STRING" id="1006006.Mcup_0130"/>
<evidence type="ECO:0000259" key="1">
    <source>
        <dbReference type="Pfam" id="PF01909"/>
    </source>
</evidence>
<dbReference type="InterPro" id="IPR002934">
    <property type="entry name" value="Polymerase_NTP_transf_dom"/>
</dbReference>
<name>F4FYC0_METCR</name>
<dbReference type="SUPFAM" id="SSF81301">
    <property type="entry name" value="Nucleotidyltransferase"/>
    <property type="match status" value="1"/>
</dbReference>
<dbReference type="InterPro" id="IPR009185">
    <property type="entry name" value="Nucleotidl_trans"/>
</dbReference>
<dbReference type="InterPro" id="IPR043519">
    <property type="entry name" value="NT_sf"/>
</dbReference>
<sequence>MKGYVYGSVARGDVKPNSDVDVIVPSPNIIWLDLIDADHKFIIQATPNSTPKAYIALDSEERKVISFPLAELKPSEEEFYRFGGIIDKNQLIKGIRIPGINKDLELIIPNEVGHEAIPLEGNEDLAVKLTGVSITTILQRERLLNRRKEKGRTGTFLSYVLRPEESIQSAVRDLFKENKFFRRKIDRLGNKR</sequence>
<dbReference type="CDD" id="cd05403">
    <property type="entry name" value="NT_KNTase_like"/>
    <property type="match status" value="1"/>
</dbReference>
<dbReference type="KEGG" id="mcn:Mcup_0130"/>
<dbReference type="eggNOG" id="arCOG04066">
    <property type="taxonomic scope" value="Archaea"/>
</dbReference>
<dbReference type="PIRSF" id="PIRSF005928">
    <property type="entry name" value="Nucleotidltrnsf"/>
    <property type="match status" value="1"/>
</dbReference>
<dbReference type="Proteomes" id="UP000007812">
    <property type="component" value="Chromosome"/>
</dbReference>
<dbReference type="AlphaFoldDB" id="F4FYC0"/>
<evidence type="ECO:0000313" key="3">
    <source>
        <dbReference type="Proteomes" id="UP000007812"/>
    </source>
</evidence>
<accession>F4FYC0</accession>
<dbReference type="HOGENOM" id="CLU_1217517_0_0_2"/>
<dbReference type="Gene3D" id="3.30.460.10">
    <property type="entry name" value="Beta Polymerase, domain 2"/>
    <property type="match status" value="1"/>
</dbReference>
<dbReference type="Pfam" id="PF01909">
    <property type="entry name" value="NTP_transf_2"/>
    <property type="match status" value="1"/>
</dbReference>
<gene>
    <name evidence="2" type="ordered locus">Mcup_0130</name>
</gene>
<keyword evidence="3" id="KW-1185">Reference proteome</keyword>
<dbReference type="PATRIC" id="fig|1006006.8.peg.131"/>
<organism evidence="2 3">
    <name type="scientific">Metallosphaera cuprina (strain Ar-4)</name>
    <dbReference type="NCBI Taxonomy" id="1006006"/>
    <lineage>
        <taxon>Archaea</taxon>
        <taxon>Thermoproteota</taxon>
        <taxon>Thermoprotei</taxon>
        <taxon>Sulfolobales</taxon>
        <taxon>Sulfolobaceae</taxon>
        <taxon>Metallosphaera</taxon>
    </lineage>
</organism>
<dbReference type="GO" id="GO:0016779">
    <property type="term" value="F:nucleotidyltransferase activity"/>
    <property type="evidence" value="ECO:0007669"/>
    <property type="project" value="InterPro"/>
</dbReference>
<reference evidence="2 3" key="1">
    <citation type="journal article" date="2011" name="J. Bacteriol.">
        <title>Complete genome sequence of Metallosphaera cuprina, a metal sulfide-oxidizing archaeon from a hot spring.</title>
        <authorList>
            <person name="Liu L.J."/>
            <person name="You X.Y."/>
            <person name="Zheng H."/>
            <person name="Wang S."/>
            <person name="Jiang C.Y."/>
            <person name="Liu S.J."/>
        </authorList>
    </citation>
    <scope>NUCLEOTIDE SEQUENCE [LARGE SCALE GENOMIC DNA]</scope>
    <source>
        <strain evidence="2 3">Ar-4</strain>
    </source>
</reference>
<protein>
    <submittedName>
        <fullName evidence="2">Nucleotidyltransferase-like protein</fullName>
    </submittedName>
</protein>
<feature type="domain" description="Polymerase nucleotidyl transferase" evidence="1">
    <location>
        <begin position="4"/>
        <end position="28"/>
    </location>
</feature>
<dbReference type="EMBL" id="CP002656">
    <property type="protein sequence ID" value="AEB94239.1"/>
    <property type="molecule type" value="Genomic_DNA"/>
</dbReference>